<protein>
    <submittedName>
        <fullName evidence="9">DMT family transporter</fullName>
    </submittedName>
</protein>
<feature type="domain" description="EamA" evidence="8">
    <location>
        <begin position="9"/>
        <end position="137"/>
    </location>
</feature>
<evidence type="ECO:0000313" key="10">
    <source>
        <dbReference type="Proteomes" id="UP000325295"/>
    </source>
</evidence>
<evidence type="ECO:0000256" key="4">
    <source>
        <dbReference type="ARBA" id="ARBA00022692"/>
    </source>
</evidence>
<gene>
    <name evidence="9" type="ORF">F0161_04225</name>
</gene>
<keyword evidence="6 7" id="KW-0472">Membrane</keyword>
<feature type="transmembrane region" description="Helical" evidence="7">
    <location>
        <begin position="177"/>
        <end position="199"/>
    </location>
</feature>
<evidence type="ECO:0000256" key="5">
    <source>
        <dbReference type="ARBA" id="ARBA00022989"/>
    </source>
</evidence>
<feature type="transmembrane region" description="Helical" evidence="7">
    <location>
        <begin position="38"/>
        <end position="55"/>
    </location>
</feature>
<feature type="transmembrane region" description="Helical" evidence="7">
    <location>
        <begin position="124"/>
        <end position="146"/>
    </location>
</feature>
<dbReference type="InterPro" id="IPR000620">
    <property type="entry name" value="EamA_dom"/>
</dbReference>
<comment type="similarity">
    <text evidence="2">Belongs to the EamA transporter family.</text>
</comment>
<feature type="transmembrane region" description="Helical" evidence="7">
    <location>
        <begin position="211"/>
        <end position="233"/>
    </location>
</feature>
<feature type="domain" description="EamA" evidence="8">
    <location>
        <begin position="149"/>
        <end position="284"/>
    </location>
</feature>
<dbReference type="InterPro" id="IPR037185">
    <property type="entry name" value="EmrE-like"/>
</dbReference>
<feature type="transmembrane region" description="Helical" evidence="7">
    <location>
        <begin position="67"/>
        <end position="84"/>
    </location>
</feature>
<dbReference type="RefSeq" id="WP_150203813.1">
    <property type="nucleotide sequence ID" value="NZ_CP043939.1"/>
</dbReference>
<evidence type="ECO:0000256" key="6">
    <source>
        <dbReference type="ARBA" id="ARBA00023136"/>
    </source>
</evidence>
<dbReference type="Pfam" id="PF00892">
    <property type="entry name" value="EamA"/>
    <property type="match status" value="2"/>
</dbReference>
<keyword evidence="10" id="KW-1185">Reference proteome</keyword>
<keyword evidence="5 7" id="KW-1133">Transmembrane helix</keyword>
<feature type="transmembrane region" description="Helical" evidence="7">
    <location>
        <begin position="269"/>
        <end position="288"/>
    </location>
</feature>
<evidence type="ECO:0000313" key="9">
    <source>
        <dbReference type="EMBL" id="QER67149.1"/>
    </source>
</evidence>
<keyword evidence="4 7" id="KW-0812">Transmembrane</keyword>
<evidence type="ECO:0000256" key="2">
    <source>
        <dbReference type="ARBA" id="ARBA00007362"/>
    </source>
</evidence>
<dbReference type="PANTHER" id="PTHR42920">
    <property type="entry name" value="OS03G0707200 PROTEIN-RELATED"/>
    <property type="match status" value="1"/>
</dbReference>
<organism evidence="9 10">
    <name type="scientific">Paucilactobacillus nenjiangensis</name>
    <dbReference type="NCBI Taxonomy" id="1296540"/>
    <lineage>
        <taxon>Bacteria</taxon>
        <taxon>Bacillati</taxon>
        <taxon>Bacillota</taxon>
        <taxon>Bacilli</taxon>
        <taxon>Lactobacillales</taxon>
        <taxon>Lactobacillaceae</taxon>
        <taxon>Paucilactobacillus</taxon>
    </lineage>
</organism>
<dbReference type="EMBL" id="CP043939">
    <property type="protein sequence ID" value="QER67149.1"/>
    <property type="molecule type" value="Genomic_DNA"/>
</dbReference>
<feature type="transmembrane region" description="Helical" evidence="7">
    <location>
        <begin position="152"/>
        <end position="170"/>
    </location>
</feature>
<feature type="transmembrane region" description="Helical" evidence="7">
    <location>
        <begin position="245"/>
        <end position="263"/>
    </location>
</feature>
<feature type="transmembrane region" description="Helical" evidence="7">
    <location>
        <begin position="96"/>
        <end position="115"/>
    </location>
</feature>
<dbReference type="SUPFAM" id="SSF103481">
    <property type="entry name" value="Multidrug resistance efflux transporter EmrE"/>
    <property type="match status" value="2"/>
</dbReference>
<evidence type="ECO:0000259" key="8">
    <source>
        <dbReference type="Pfam" id="PF00892"/>
    </source>
</evidence>
<proteinExistence type="inferred from homology"/>
<dbReference type="PANTHER" id="PTHR42920:SF5">
    <property type="entry name" value="EAMA DOMAIN-CONTAINING PROTEIN"/>
    <property type="match status" value="1"/>
</dbReference>
<dbReference type="InterPro" id="IPR051258">
    <property type="entry name" value="Diverse_Substrate_Transporter"/>
</dbReference>
<dbReference type="AlphaFoldDB" id="A0A5P1X3D7"/>
<name>A0A5P1X3D7_9LACO</name>
<feature type="transmembrane region" description="Helical" evidence="7">
    <location>
        <begin position="7"/>
        <end position="26"/>
    </location>
</feature>
<reference evidence="9 10" key="1">
    <citation type="submission" date="2019-09" db="EMBL/GenBank/DDBJ databases">
        <title>Complete Genome Sequence of Lactobacillus nenjiangensis SH-Y15, isolated from sauerkraut.</title>
        <authorList>
            <person name="Yang H."/>
        </authorList>
    </citation>
    <scope>NUCLEOTIDE SEQUENCE [LARGE SCALE GENOMIC DNA]</scope>
    <source>
        <strain evidence="9 10">SH-Y15</strain>
    </source>
</reference>
<dbReference type="KEGG" id="lnn:F0161_04225"/>
<evidence type="ECO:0000256" key="1">
    <source>
        <dbReference type="ARBA" id="ARBA00004651"/>
    </source>
</evidence>
<comment type="subcellular location">
    <subcellularLocation>
        <location evidence="1">Cell membrane</location>
        <topology evidence="1">Multi-pass membrane protein</topology>
    </subcellularLocation>
</comment>
<dbReference type="Proteomes" id="UP000325295">
    <property type="component" value="Chromosome"/>
</dbReference>
<dbReference type="OrthoDB" id="9804865at2"/>
<keyword evidence="3" id="KW-1003">Cell membrane</keyword>
<accession>A0A5P1X3D7</accession>
<dbReference type="GO" id="GO:0005886">
    <property type="term" value="C:plasma membrane"/>
    <property type="evidence" value="ECO:0007669"/>
    <property type="project" value="UniProtKB-SubCell"/>
</dbReference>
<sequence length="296" mass="32809">MKLSKVQANIVLFVTAIIWGAGYLFVKQATDVQMPAGMINFFRGAICAGLAYLFFHKTINKMNRQDFRIGLVAGIINFLGYQIQTLGLKYTTPSNNAFLTAIYVVIIPFISWIFFHERPETKSYFSVAICMIGVMFLQNIFSVGFTFRLGDVLTIISAVFYALQIVYFGYTATDSSPWIVAFMLGATQCVFGGVWSLLFEHASYGSIDWNAAIVPVVILGIFSSFIAQTLQVLGQKFTNPTPAGLILMTEAMFGSIFSVIFGFEAFTTHLLYGGLLIVAGIVIMQIRFKPLNKLGK</sequence>
<evidence type="ECO:0000256" key="7">
    <source>
        <dbReference type="SAM" id="Phobius"/>
    </source>
</evidence>
<evidence type="ECO:0000256" key="3">
    <source>
        <dbReference type="ARBA" id="ARBA00022475"/>
    </source>
</evidence>